<feature type="DNA-binding region" description="H-T-H motif" evidence="4">
    <location>
        <begin position="31"/>
        <end position="50"/>
    </location>
</feature>
<keyword evidence="2 4" id="KW-0238">DNA-binding</keyword>
<dbReference type="EMBL" id="CP001854">
    <property type="protein sequence ID" value="ADB52266.1"/>
    <property type="molecule type" value="Genomic_DNA"/>
</dbReference>
<reference evidence="7 8" key="1">
    <citation type="journal article" date="2010" name="Stand. Genomic Sci.">
        <title>Complete genome sequence of Conexibacter woesei type strain (ID131577).</title>
        <authorList>
            <person name="Pukall R."/>
            <person name="Lapidus A."/>
            <person name="Glavina Del Rio T."/>
            <person name="Copeland A."/>
            <person name="Tice H."/>
            <person name="Cheng J.-F."/>
            <person name="Lucas S."/>
            <person name="Chen F."/>
            <person name="Nolan M."/>
            <person name="Bruce D."/>
            <person name="Goodwin L."/>
            <person name="Pitluck S."/>
            <person name="Mavromatis K."/>
            <person name="Ivanova N."/>
            <person name="Ovchinnikova G."/>
            <person name="Pati A."/>
            <person name="Chen A."/>
            <person name="Palaniappan K."/>
            <person name="Land M."/>
            <person name="Hauser L."/>
            <person name="Chang Y.-J."/>
            <person name="Jeffries C.D."/>
            <person name="Chain P."/>
            <person name="Meincke L."/>
            <person name="Sims D."/>
            <person name="Brettin T."/>
            <person name="Detter J.C."/>
            <person name="Rohde M."/>
            <person name="Goeker M."/>
            <person name="Bristow J."/>
            <person name="Eisen J.A."/>
            <person name="Markowitz V."/>
            <person name="Kyrpides N.C."/>
            <person name="Klenk H.-P."/>
            <person name="Hugenholtz P."/>
        </authorList>
    </citation>
    <scope>NUCLEOTIDE SEQUENCE [LARGE SCALE GENOMIC DNA]</scope>
    <source>
        <strain evidence="8">DSM 14684 / CIP 108061 / JCM 11494 / NBRC 100937 / ID131577</strain>
    </source>
</reference>
<dbReference type="AlphaFoldDB" id="D3F2K0"/>
<keyword evidence="8" id="KW-1185">Reference proteome</keyword>
<dbReference type="GO" id="GO:0000976">
    <property type="term" value="F:transcription cis-regulatory region binding"/>
    <property type="evidence" value="ECO:0007669"/>
    <property type="project" value="TreeGrafter"/>
</dbReference>
<sequence>MPPLRRDAERNRERLIAEARALFAERGIGVPLEEIATRAGVSIGTLYNRFPNREALVDAVFWDRDATVEQLARDALRDDDPWRGFASFVERGCELQAADLGYNDVASRRVPGAASTEAARERTAALMAQIVERAQRAGALRPDLTVEDLAFLVWGVSRTVEATSQVAPEMWRRHLALMLDGLRTEAAHPLPRPPMTPEQVREAMSGRSRGV</sequence>
<evidence type="ECO:0000313" key="8">
    <source>
        <dbReference type="Proteomes" id="UP000008229"/>
    </source>
</evidence>
<dbReference type="PROSITE" id="PS50977">
    <property type="entry name" value="HTH_TETR_2"/>
    <property type="match status" value="1"/>
</dbReference>
<name>D3F2K0_CONWI</name>
<keyword evidence="3" id="KW-0804">Transcription</keyword>
<dbReference type="eggNOG" id="COG1309">
    <property type="taxonomic scope" value="Bacteria"/>
</dbReference>
<dbReference type="PRINTS" id="PR00455">
    <property type="entry name" value="HTHTETR"/>
</dbReference>
<dbReference type="InterPro" id="IPR036271">
    <property type="entry name" value="Tet_transcr_reg_TetR-rel_C_sf"/>
</dbReference>
<dbReference type="GO" id="GO:0003700">
    <property type="term" value="F:DNA-binding transcription factor activity"/>
    <property type="evidence" value="ECO:0007669"/>
    <property type="project" value="TreeGrafter"/>
</dbReference>
<keyword evidence="1" id="KW-0805">Transcription regulation</keyword>
<dbReference type="OrthoDB" id="9795011at2"/>
<dbReference type="Pfam" id="PF21597">
    <property type="entry name" value="TetR_C_43"/>
    <property type="match status" value="1"/>
</dbReference>
<dbReference type="HOGENOM" id="CLU_069356_17_0_11"/>
<dbReference type="Gene3D" id="1.10.357.10">
    <property type="entry name" value="Tetracycline Repressor, domain 2"/>
    <property type="match status" value="1"/>
</dbReference>
<dbReference type="PANTHER" id="PTHR30055:SF234">
    <property type="entry name" value="HTH-TYPE TRANSCRIPTIONAL REGULATOR BETI"/>
    <property type="match status" value="1"/>
</dbReference>
<gene>
    <name evidence="7" type="ordered locus">Cwoe_3849</name>
</gene>
<dbReference type="InterPro" id="IPR001647">
    <property type="entry name" value="HTH_TetR"/>
</dbReference>
<dbReference type="Pfam" id="PF00440">
    <property type="entry name" value="TetR_N"/>
    <property type="match status" value="1"/>
</dbReference>
<dbReference type="InterPro" id="IPR009057">
    <property type="entry name" value="Homeodomain-like_sf"/>
</dbReference>
<dbReference type="InterPro" id="IPR049445">
    <property type="entry name" value="TetR_SbtR-like_C"/>
</dbReference>
<feature type="region of interest" description="Disordered" evidence="5">
    <location>
        <begin position="186"/>
        <end position="211"/>
    </location>
</feature>
<evidence type="ECO:0000256" key="5">
    <source>
        <dbReference type="SAM" id="MobiDB-lite"/>
    </source>
</evidence>
<evidence type="ECO:0000313" key="7">
    <source>
        <dbReference type="EMBL" id="ADB52266.1"/>
    </source>
</evidence>
<feature type="domain" description="HTH tetR-type" evidence="6">
    <location>
        <begin position="9"/>
        <end position="68"/>
    </location>
</feature>
<evidence type="ECO:0000256" key="1">
    <source>
        <dbReference type="ARBA" id="ARBA00023015"/>
    </source>
</evidence>
<dbReference type="SUPFAM" id="SSF48498">
    <property type="entry name" value="Tetracyclin repressor-like, C-terminal domain"/>
    <property type="match status" value="1"/>
</dbReference>
<dbReference type="STRING" id="469383.Cwoe_3849"/>
<dbReference type="PANTHER" id="PTHR30055">
    <property type="entry name" value="HTH-TYPE TRANSCRIPTIONAL REGULATOR RUTR"/>
    <property type="match status" value="1"/>
</dbReference>
<evidence type="ECO:0000259" key="6">
    <source>
        <dbReference type="PROSITE" id="PS50977"/>
    </source>
</evidence>
<dbReference type="InterPro" id="IPR050109">
    <property type="entry name" value="HTH-type_TetR-like_transc_reg"/>
</dbReference>
<evidence type="ECO:0000256" key="3">
    <source>
        <dbReference type="ARBA" id="ARBA00023163"/>
    </source>
</evidence>
<evidence type="ECO:0000256" key="4">
    <source>
        <dbReference type="PROSITE-ProRule" id="PRU00335"/>
    </source>
</evidence>
<dbReference type="RefSeq" id="WP_012935317.1">
    <property type="nucleotide sequence ID" value="NC_013739.1"/>
</dbReference>
<accession>D3F2K0</accession>
<proteinExistence type="predicted"/>
<evidence type="ECO:0000256" key="2">
    <source>
        <dbReference type="ARBA" id="ARBA00023125"/>
    </source>
</evidence>
<dbReference type="KEGG" id="cwo:Cwoe_3849"/>
<organism evidence="7 8">
    <name type="scientific">Conexibacter woesei (strain DSM 14684 / CCUG 47730 / CIP 108061 / JCM 11494 / NBRC 100937 / ID131577)</name>
    <dbReference type="NCBI Taxonomy" id="469383"/>
    <lineage>
        <taxon>Bacteria</taxon>
        <taxon>Bacillati</taxon>
        <taxon>Actinomycetota</taxon>
        <taxon>Thermoleophilia</taxon>
        <taxon>Solirubrobacterales</taxon>
        <taxon>Conexibacteraceae</taxon>
        <taxon>Conexibacter</taxon>
    </lineage>
</organism>
<protein>
    <submittedName>
        <fullName evidence="7">Transcriptional regulator, TetR family</fullName>
    </submittedName>
</protein>
<dbReference type="Proteomes" id="UP000008229">
    <property type="component" value="Chromosome"/>
</dbReference>
<dbReference type="SUPFAM" id="SSF46689">
    <property type="entry name" value="Homeodomain-like"/>
    <property type="match status" value="1"/>
</dbReference>
<reference evidence="8" key="2">
    <citation type="submission" date="2010-01" db="EMBL/GenBank/DDBJ databases">
        <title>The complete genome of Conexibacter woesei DSM 14684.</title>
        <authorList>
            <consortium name="US DOE Joint Genome Institute (JGI-PGF)"/>
            <person name="Lucas S."/>
            <person name="Copeland A."/>
            <person name="Lapidus A."/>
            <person name="Glavina del Rio T."/>
            <person name="Dalin E."/>
            <person name="Tice H."/>
            <person name="Bruce D."/>
            <person name="Goodwin L."/>
            <person name="Pitluck S."/>
            <person name="Kyrpides N."/>
            <person name="Mavromatis K."/>
            <person name="Ivanova N."/>
            <person name="Mikhailova N."/>
            <person name="Chertkov O."/>
            <person name="Brettin T."/>
            <person name="Detter J.C."/>
            <person name="Han C."/>
            <person name="Larimer F."/>
            <person name="Land M."/>
            <person name="Hauser L."/>
            <person name="Markowitz V."/>
            <person name="Cheng J.-F."/>
            <person name="Hugenholtz P."/>
            <person name="Woyke T."/>
            <person name="Wu D."/>
            <person name="Pukall R."/>
            <person name="Steenblock K."/>
            <person name="Schneider S."/>
            <person name="Klenk H.-P."/>
            <person name="Eisen J.A."/>
        </authorList>
    </citation>
    <scope>NUCLEOTIDE SEQUENCE [LARGE SCALE GENOMIC DNA]</scope>
    <source>
        <strain evidence="8">DSM 14684 / CIP 108061 / JCM 11494 / NBRC 100937 / ID131577</strain>
    </source>
</reference>